<evidence type="ECO:0008006" key="7">
    <source>
        <dbReference type="Google" id="ProtNLM"/>
    </source>
</evidence>
<keyword evidence="4" id="KW-0732">Signal</keyword>
<organism evidence="5 6">
    <name type="scientific">Streptacidiphilus cavernicola</name>
    <dbReference type="NCBI Taxonomy" id="3342716"/>
    <lineage>
        <taxon>Bacteria</taxon>
        <taxon>Bacillati</taxon>
        <taxon>Actinomycetota</taxon>
        <taxon>Actinomycetes</taxon>
        <taxon>Kitasatosporales</taxon>
        <taxon>Streptomycetaceae</taxon>
        <taxon>Streptacidiphilus</taxon>
    </lineage>
</organism>
<proteinExistence type="inferred from homology"/>
<dbReference type="InterPro" id="IPR013320">
    <property type="entry name" value="ConA-like_dom_sf"/>
</dbReference>
<dbReference type="EMBL" id="JBHFAB010000001">
    <property type="protein sequence ID" value="MFC1415207.1"/>
    <property type="molecule type" value="Genomic_DNA"/>
</dbReference>
<keyword evidence="6" id="KW-1185">Reference proteome</keyword>
<protein>
    <recommendedName>
        <fullName evidence="7">Glycoside hydrolase</fullName>
    </recommendedName>
</protein>
<keyword evidence="2" id="KW-0119">Carbohydrate metabolism</keyword>
<accession>A0ABV6VNS5</accession>
<dbReference type="PANTHER" id="PTHR34002">
    <property type="entry name" value="BLR1656 PROTEIN"/>
    <property type="match status" value="1"/>
</dbReference>
<evidence type="ECO:0000256" key="4">
    <source>
        <dbReference type="SAM" id="SignalP"/>
    </source>
</evidence>
<dbReference type="Pfam" id="PF01670">
    <property type="entry name" value="Glyco_hydro_12"/>
    <property type="match status" value="1"/>
</dbReference>
<evidence type="ECO:0000256" key="3">
    <source>
        <dbReference type="SAM" id="MobiDB-lite"/>
    </source>
</evidence>
<dbReference type="RefSeq" id="WP_380530510.1">
    <property type="nucleotide sequence ID" value="NZ_JBHFAB010000001.1"/>
</dbReference>
<dbReference type="InterPro" id="IPR013319">
    <property type="entry name" value="GH11/12"/>
</dbReference>
<keyword evidence="2" id="KW-0326">Glycosidase</keyword>
<dbReference type="InterPro" id="IPR002594">
    <property type="entry name" value="GH12"/>
</dbReference>
<evidence type="ECO:0000313" key="5">
    <source>
        <dbReference type="EMBL" id="MFC1415207.1"/>
    </source>
</evidence>
<dbReference type="Proteomes" id="UP001592531">
    <property type="component" value="Unassembled WGS sequence"/>
</dbReference>
<feature type="region of interest" description="Disordered" evidence="3">
    <location>
        <begin position="274"/>
        <end position="305"/>
    </location>
</feature>
<evidence type="ECO:0000256" key="1">
    <source>
        <dbReference type="ARBA" id="ARBA00005519"/>
    </source>
</evidence>
<comment type="similarity">
    <text evidence="1 2">Belongs to the glycosyl hydrolase 12 (cellulase H) family.</text>
</comment>
<sequence length="305" mass="31384">MVRRWVLVALPVLLTAGVAVAAVLQQGFGGGPATRGPVSLCTRPGQRFPVASVGNGSYQLNPDEWNSQAALCMSGDGGADFTVTSSGLSAGADSSAGAPGAYPRIAYQPGAGELPVPVASLGDALTSWSTTVVPTGRYDVAYDVWLARDATGCAAKVPPYELMVWVNQRGGPVPLGGRLGGSGSTVTLNGKAYLVYGHRPTSRTSPTDHQVITYQRAVTTTSVHDLHLRRFIADAVDRGYIPAAGYLCSVQAGFEIWNGGAGLSTDSFSFRLPGARLPPWPGRGQGGSRGRRQARGGSGAVGGGA</sequence>
<feature type="signal peptide" evidence="4">
    <location>
        <begin position="1"/>
        <end position="21"/>
    </location>
</feature>
<name>A0ABV6VNS5_9ACTN</name>
<dbReference type="PANTHER" id="PTHR34002:SF9">
    <property type="entry name" value="XYLOGLUCAN-SPECIFIC ENDO-BETA-1,4-GLUCANASE A"/>
    <property type="match status" value="1"/>
</dbReference>
<feature type="compositionally biased region" description="Gly residues" evidence="3">
    <location>
        <begin position="296"/>
        <end position="305"/>
    </location>
</feature>
<keyword evidence="2" id="KW-0378">Hydrolase</keyword>
<evidence type="ECO:0000313" key="6">
    <source>
        <dbReference type="Proteomes" id="UP001592531"/>
    </source>
</evidence>
<reference evidence="5 6" key="1">
    <citation type="submission" date="2024-09" db="EMBL/GenBank/DDBJ databases">
        <authorList>
            <person name="Lee S.D."/>
        </authorList>
    </citation>
    <scope>NUCLEOTIDE SEQUENCE [LARGE SCALE GENOMIC DNA]</scope>
    <source>
        <strain evidence="5 6">N8-3</strain>
    </source>
</reference>
<keyword evidence="2" id="KW-0624">Polysaccharide degradation</keyword>
<gene>
    <name evidence="5" type="ORF">ACEZDE_00895</name>
</gene>
<dbReference type="SUPFAM" id="SSF49899">
    <property type="entry name" value="Concanavalin A-like lectins/glucanases"/>
    <property type="match status" value="1"/>
</dbReference>
<feature type="chain" id="PRO_5045887632" description="Glycoside hydrolase" evidence="4">
    <location>
        <begin position="22"/>
        <end position="305"/>
    </location>
</feature>
<comment type="caution">
    <text evidence="5">The sequence shown here is derived from an EMBL/GenBank/DDBJ whole genome shotgun (WGS) entry which is preliminary data.</text>
</comment>
<dbReference type="Gene3D" id="2.60.120.180">
    <property type="match status" value="1"/>
</dbReference>
<evidence type="ECO:0000256" key="2">
    <source>
        <dbReference type="RuleBase" id="RU361163"/>
    </source>
</evidence>